<dbReference type="OrthoDB" id="329835at2759"/>
<reference evidence="2 3" key="1">
    <citation type="submission" date="2019-04" db="EMBL/GenBank/DDBJ databases">
        <title>Friends and foes A comparative genomics study of 23 Aspergillus species from section Flavi.</title>
        <authorList>
            <consortium name="DOE Joint Genome Institute"/>
            <person name="Kjaerbolling I."/>
            <person name="Vesth T."/>
            <person name="Frisvad J.C."/>
            <person name="Nybo J.L."/>
            <person name="Theobald S."/>
            <person name="Kildgaard S."/>
            <person name="Isbrandt T."/>
            <person name="Kuo A."/>
            <person name="Sato A."/>
            <person name="Lyhne E.K."/>
            <person name="Kogle M.E."/>
            <person name="Wiebenga A."/>
            <person name="Kun R.S."/>
            <person name="Lubbers R.J."/>
            <person name="Makela M.R."/>
            <person name="Barry K."/>
            <person name="Chovatia M."/>
            <person name="Clum A."/>
            <person name="Daum C."/>
            <person name="Haridas S."/>
            <person name="He G."/>
            <person name="LaButti K."/>
            <person name="Lipzen A."/>
            <person name="Mondo S."/>
            <person name="Riley R."/>
            <person name="Salamov A."/>
            <person name="Simmons B.A."/>
            <person name="Magnuson J.K."/>
            <person name="Henrissat B."/>
            <person name="Mortensen U.H."/>
            <person name="Larsen T.O."/>
            <person name="Devries R.P."/>
            <person name="Grigoriev I.V."/>
            <person name="Machida M."/>
            <person name="Baker S.E."/>
            <person name="Andersen M.R."/>
        </authorList>
    </citation>
    <scope>NUCLEOTIDE SEQUENCE [LARGE SCALE GENOMIC DNA]</scope>
    <source>
        <strain evidence="2 3">IBT 18842</strain>
    </source>
</reference>
<dbReference type="InterPro" id="IPR016039">
    <property type="entry name" value="Thiolase-like"/>
</dbReference>
<evidence type="ECO:0000313" key="2">
    <source>
        <dbReference type="EMBL" id="KAE8153061.1"/>
    </source>
</evidence>
<sequence length="147" mass="15998">MASSFCREVMRDTRSGTGILAVIGLAIRLQGKITSPEGLWDLLVRQENMSVEIPKTATILITFTGSRTAKARRGSFLEQTLAEVHPSAFDNGNMVNHLDPQQISLPEITFECLENADRHLGEQLTYGAMLAASARTGNSLVSGILRP</sequence>
<feature type="domain" description="Beta-ketoacyl synthase-like N-terminal" evidence="1">
    <location>
        <begin position="21"/>
        <end position="119"/>
    </location>
</feature>
<dbReference type="Pfam" id="PF00109">
    <property type="entry name" value="ketoacyl-synt"/>
    <property type="match status" value="1"/>
</dbReference>
<proteinExistence type="predicted"/>
<dbReference type="InterPro" id="IPR014030">
    <property type="entry name" value="Ketoacyl_synth_N"/>
</dbReference>
<dbReference type="Proteomes" id="UP000325780">
    <property type="component" value="Unassembled WGS sequence"/>
</dbReference>
<dbReference type="GO" id="GO:0016746">
    <property type="term" value="F:acyltransferase activity"/>
    <property type="evidence" value="ECO:0007669"/>
    <property type="project" value="InterPro"/>
</dbReference>
<accession>A0A5N6U492</accession>
<name>A0A5N6U492_ASPAV</name>
<keyword evidence="3" id="KW-1185">Reference proteome</keyword>
<evidence type="ECO:0000259" key="1">
    <source>
        <dbReference type="Pfam" id="PF00109"/>
    </source>
</evidence>
<dbReference type="SUPFAM" id="SSF53901">
    <property type="entry name" value="Thiolase-like"/>
    <property type="match status" value="1"/>
</dbReference>
<gene>
    <name evidence="2" type="ORF">BDV25DRAFT_137303</name>
</gene>
<dbReference type="EMBL" id="ML742044">
    <property type="protein sequence ID" value="KAE8153061.1"/>
    <property type="molecule type" value="Genomic_DNA"/>
</dbReference>
<dbReference type="Gene3D" id="3.40.47.10">
    <property type="match status" value="1"/>
</dbReference>
<dbReference type="AlphaFoldDB" id="A0A5N6U492"/>
<organism evidence="2 3">
    <name type="scientific">Aspergillus avenaceus</name>
    <dbReference type="NCBI Taxonomy" id="36643"/>
    <lineage>
        <taxon>Eukaryota</taxon>
        <taxon>Fungi</taxon>
        <taxon>Dikarya</taxon>
        <taxon>Ascomycota</taxon>
        <taxon>Pezizomycotina</taxon>
        <taxon>Eurotiomycetes</taxon>
        <taxon>Eurotiomycetidae</taxon>
        <taxon>Eurotiales</taxon>
        <taxon>Aspergillaceae</taxon>
        <taxon>Aspergillus</taxon>
        <taxon>Aspergillus subgen. Circumdati</taxon>
    </lineage>
</organism>
<evidence type="ECO:0000313" key="3">
    <source>
        <dbReference type="Proteomes" id="UP000325780"/>
    </source>
</evidence>
<protein>
    <recommendedName>
        <fullName evidence="1">Beta-ketoacyl synthase-like N-terminal domain-containing protein</fullName>
    </recommendedName>
</protein>